<proteinExistence type="predicted"/>
<feature type="non-terminal residue" evidence="1">
    <location>
        <position position="71"/>
    </location>
</feature>
<name>S4NXJ2_9NEOP</name>
<sequence length="71" mass="8157">YIEDYEQENSIMLSVDIVKYAFDLLTNFEGGEITVQHKKSDASDKTYQSFTYSSSIQKPDYEAKLSVFENG</sequence>
<feature type="non-terminal residue" evidence="1">
    <location>
        <position position="1"/>
    </location>
</feature>
<protein>
    <submittedName>
        <fullName evidence="1">Uncharacterized protein</fullName>
    </submittedName>
</protein>
<dbReference type="EMBL" id="GAIX01010721">
    <property type="protein sequence ID" value="JAA81839.1"/>
    <property type="molecule type" value="Transcribed_RNA"/>
</dbReference>
<dbReference type="AlphaFoldDB" id="S4NXJ2"/>
<evidence type="ECO:0000313" key="1">
    <source>
        <dbReference type="EMBL" id="JAA81839.1"/>
    </source>
</evidence>
<reference evidence="1" key="1">
    <citation type="journal article" date="2013" name="BMC Genomics">
        <title>Unscrambling butterfly oogenesis.</title>
        <authorList>
            <person name="Carter J.M."/>
            <person name="Baker S.C."/>
            <person name="Pink R."/>
            <person name="Carter D.R."/>
            <person name="Collins A."/>
            <person name="Tomlin J."/>
            <person name="Gibbs M."/>
            <person name="Breuker C.J."/>
        </authorList>
    </citation>
    <scope>NUCLEOTIDE SEQUENCE</scope>
    <source>
        <tissue evidence="1">Ovary</tissue>
    </source>
</reference>
<accession>S4NXJ2</accession>
<reference evidence="1" key="2">
    <citation type="submission" date="2013-05" db="EMBL/GenBank/DDBJ databases">
        <authorList>
            <person name="Carter J.-M."/>
            <person name="Baker S.C."/>
            <person name="Pink R."/>
            <person name="Carter D.R.F."/>
            <person name="Collins A."/>
            <person name="Tomlin J."/>
            <person name="Gibbs M."/>
            <person name="Breuker C.J."/>
        </authorList>
    </citation>
    <scope>NUCLEOTIDE SEQUENCE</scope>
    <source>
        <tissue evidence="1">Ovary</tissue>
    </source>
</reference>
<organism evidence="1">
    <name type="scientific">Pararge aegeria</name>
    <name type="common">speckled wood butterfly</name>
    <dbReference type="NCBI Taxonomy" id="116150"/>
    <lineage>
        <taxon>Eukaryota</taxon>
        <taxon>Metazoa</taxon>
        <taxon>Ecdysozoa</taxon>
        <taxon>Arthropoda</taxon>
        <taxon>Hexapoda</taxon>
        <taxon>Insecta</taxon>
        <taxon>Pterygota</taxon>
        <taxon>Neoptera</taxon>
        <taxon>Endopterygota</taxon>
        <taxon>Lepidoptera</taxon>
        <taxon>Glossata</taxon>
        <taxon>Ditrysia</taxon>
        <taxon>Papilionoidea</taxon>
        <taxon>Nymphalidae</taxon>
        <taxon>Satyrinae</taxon>
        <taxon>Satyrini</taxon>
        <taxon>Parargina</taxon>
        <taxon>Pararge</taxon>
    </lineage>
</organism>